<dbReference type="PANTHER" id="PTHR43884:SF12">
    <property type="entry name" value="ISOVALERYL-COA DEHYDROGENASE, MITOCHONDRIAL-RELATED"/>
    <property type="match status" value="1"/>
</dbReference>
<evidence type="ECO:0000313" key="4">
    <source>
        <dbReference type="EMBL" id="TQL96231.1"/>
    </source>
</evidence>
<gene>
    <name evidence="4" type="ORF">FB559_1755</name>
</gene>
<dbReference type="InterPro" id="IPR037069">
    <property type="entry name" value="AcylCoA_DH/ox_N_sf"/>
</dbReference>
<protein>
    <submittedName>
        <fullName evidence="4">3-hydroxy-9,10-secoandrosta-1,3,5(10)-triene-9, 17-dione monooxygenase</fullName>
    </submittedName>
</protein>
<dbReference type="PANTHER" id="PTHR43884">
    <property type="entry name" value="ACYL-COA DEHYDROGENASE"/>
    <property type="match status" value="1"/>
</dbReference>
<name>A0A543CGK6_9ACTN</name>
<evidence type="ECO:0000256" key="1">
    <source>
        <dbReference type="ARBA" id="ARBA00023002"/>
    </source>
</evidence>
<dbReference type="AlphaFoldDB" id="A0A543CGK6"/>
<dbReference type="SUPFAM" id="SSF56645">
    <property type="entry name" value="Acyl-CoA dehydrogenase NM domain-like"/>
    <property type="match status" value="1"/>
</dbReference>
<dbReference type="RefSeq" id="WP_141955109.1">
    <property type="nucleotide sequence ID" value="NZ_VFOZ01000001.1"/>
</dbReference>
<feature type="domain" description="Acyl-CoA dehydrogenase/oxidase N-terminal" evidence="2">
    <location>
        <begin position="36"/>
        <end position="113"/>
    </location>
</feature>
<organism evidence="4 5">
    <name type="scientific">Actinoallomurus bryophytorum</name>
    <dbReference type="NCBI Taxonomy" id="1490222"/>
    <lineage>
        <taxon>Bacteria</taxon>
        <taxon>Bacillati</taxon>
        <taxon>Actinomycetota</taxon>
        <taxon>Actinomycetes</taxon>
        <taxon>Streptosporangiales</taxon>
        <taxon>Thermomonosporaceae</taxon>
        <taxon>Actinoallomurus</taxon>
    </lineage>
</organism>
<keyword evidence="5" id="KW-1185">Reference proteome</keyword>
<evidence type="ECO:0000313" key="5">
    <source>
        <dbReference type="Proteomes" id="UP000316096"/>
    </source>
</evidence>
<dbReference type="InterPro" id="IPR013107">
    <property type="entry name" value="Acyl-CoA_DH_C"/>
</dbReference>
<dbReference type="SUPFAM" id="SSF47203">
    <property type="entry name" value="Acyl-CoA dehydrogenase C-terminal domain-like"/>
    <property type="match status" value="1"/>
</dbReference>
<dbReference type="GO" id="GO:0050660">
    <property type="term" value="F:flavin adenine dinucleotide binding"/>
    <property type="evidence" value="ECO:0007669"/>
    <property type="project" value="InterPro"/>
</dbReference>
<dbReference type="InterPro" id="IPR009100">
    <property type="entry name" value="AcylCoA_DH/oxidase_NM_dom_sf"/>
</dbReference>
<dbReference type="OrthoDB" id="3404950at2"/>
<dbReference type="InterPro" id="IPR013786">
    <property type="entry name" value="AcylCoA_DH/ox_N"/>
</dbReference>
<dbReference type="PIRSF" id="PIRSF016578">
    <property type="entry name" value="HsaA"/>
    <property type="match status" value="1"/>
</dbReference>
<evidence type="ECO:0000259" key="2">
    <source>
        <dbReference type="Pfam" id="PF02771"/>
    </source>
</evidence>
<keyword evidence="1" id="KW-0560">Oxidoreductase</keyword>
<keyword evidence="4" id="KW-0503">Monooxygenase</keyword>
<feature type="domain" description="Acyl-CoA dehydrogenase C-terminal" evidence="3">
    <location>
        <begin position="258"/>
        <end position="393"/>
    </location>
</feature>
<sequence>MAVTNDADVIPPQPDLTPDDLVRRARELRPLLVESQADTEERTYYSPEIHQALETAGLYRIYVPRLYGGCESDVSTFVRVLIELARGCVSSAWCYGLAAAHALQVATSFSERAQAEVFGSGQEFRAASVAAPSVIARREEGGWRLEGKVGYCSGIPYSTHFLGQAIPEGVAPEDADTEMLLFLIPRDGWTMLDDWGDQLGLRGSGSHSIVLNDTHVPDHRVLERTNMIDIDVSAGTPGLRLHGNPLYAGRNAGVFSMTLAAITVGAGYNALDEYEQLTRTRPTSLPPLVPRSTDPDYLRWLGTAKVQLATAEAALLQCARMHRELCENAASGGGRYTFEDDQHIGAIAREVIVQAWESAERNIFRSAGARAMVKGARMERIYRDMSMIAVHRNTGFRDPVHRLLGMMHLADG</sequence>
<dbReference type="Gene3D" id="1.10.540.10">
    <property type="entry name" value="Acyl-CoA dehydrogenase/oxidase, N-terminal domain"/>
    <property type="match status" value="1"/>
</dbReference>
<dbReference type="Gene3D" id="1.20.140.10">
    <property type="entry name" value="Butyryl-CoA Dehydrogenase, subunit A, domain 3"/>
    <property type="match status" value="1"/>
</dbReference>
<dbReference type="EMBL" id="VFOZ01000001">
    <property type="protein sequence ID" value="TQL96231.1"/>
    <property type="molecule type" value="Genomic_DNA"/>
</dbReference>
<accession>A0A543CGK6</accession>
<dbReference type="InterPro" id="IPR046373">
    <property type="entry name" value="Acyl-CoA_Oxase/DH_mid-dom_sf"/>
</dbReference>
<proteinExistence type="predicted"/>
<dbReference type="InterPro" id="IPR036250">
    <property type="entry name" value="AcylCo_DH-like_C"/>
</dbReference>
<reference evidence="4 5" key="1">
    <citation type="submission" date="2019-06" db="EMBL/GenBank/DDBJ databases">
        <title>Sequencing the genomes of 1000 actinobacteria strains.</title>
        <authorList>
            <person name="Klenk H.-P."/>
        </authorList>
    </citation>
    <scope>NUCLEOTIDE SEQUENCE [LARGE SCALE GENOMIC DNA]</scope>
    <source>
        <strain evidence="4 5">DSM 102200</strain>
    </source>
</reference>
<comment type="caution">
    <text evidence="4">The sequence shown here is derived from an EMBL/GenBank/DDBJ whole genome shotgun (WGS) entry which is preliminary data.</text>
</comment>
<dbReference type="Proteomes" id="UP000316096">
    <property type="component" value="Unassembled WGS sequence"/>
</dbReference>
<dbReference type="Pfam" id="PF08028">
    <property type="entry name" value="Acyl-CoA_dh_2"/>
    <property type="match status" value="1"/>
</dbReference>
<dbReference type="GO" id="GO:0004497">
    <property type="term" value="F:monooxygenase activity"/>
    <property type="evidence" value="ECO:0007669"/>
    <property type="project" value="UniProtKB-KW"/>
</dbReference>
<evidence type="ECO:0000259" key="3">
    <source>
        <dbReference type="Pfam" id="PF08028"/>
    </source>
</evidence>
<dbReference type="Gene3D" id="2.40.110.10">
    <property type="entry name" value="Butyryl-CoA Dehydrogenase, subunit A, domain 2"/>
    <property type="match status" value="1"/>
</dbReference>
<dbReference type="Pfam" id="PF02771">
    <property type="entry name" value="Acyl-CoA_dh_N"/>
    <property type="match status" value="1"/>
</dbReference>
<dbReference type="GO" id="GO:0003995">
    <property type="term" value="F:acyl-CoA dehydrogenase activity"/>
    <property type="evidence" value="ECO:0007669"/>
    <property type="project" value="TreeGrafter"/>
</dbReference>